<dbReference type="EC" id="4.2.1.8" evidence="7"/>
<dbReference type="Gene3D" id="3.20.20.150">
    <property type="entry name" value="Divalent-metal-dependent TIM barrel enzymes"/>
    <property type="match status" value="1"/>
</dbReference>
<sequence>MISATDFEKLPIRVGLGQFNIPTATGELLLFIKQCGVDDVQLNRVEWSRQDLWEYEELASLRKMIEDYELRLMALENVPYSFYDKIMLGLDGRELQLENMCQTVRNMGQAGIPILGYHFMPTEVWRTSRTTPIRGGAKTTAFNLDVAISAKADPLPKRGNFISEREITEEEMWENYDWYMERILPVCEESNVRMALHPDDPPVNYPLGGVARIFRNFENFDRAMTKFNSPMHGLNFCHGCWSEMRAGAGVIDAIRHFGVQGKIFYVHLRDVQGRIDDFTECWIGEGNSDIIEVIRTLKDSGFRGFMIPDHVPVMNDDGWYKQRGRAYTVGYMKAMLDVLAS</sequence>
<evidence type="ECO:0000313" key="12">
    <source>
        <dbReference type="Proteomes" id="UP000247465"/>
    </source>
</evidence>
<dbReference type="PANTHER" id="PTHR30387">
    <property type="entry name" value="MANNONATE DEHYDRATASE"/>
    <property type="match status" value="1"/>
</dbReference>
<dbReference type="UniPathway" id="UPA00246"/>
<dbReference type="GO" id="GO:0008198">
    <property type="term" value="F:ferrous iron binding"/>
    <property type="evidence" value="ECO:0007669"/>
    <property type="project" value="TreeGrafter"/>
</dbReference>
<reference evidence="11 12" key="1">
    <citation type="submission" date="2018-06" db="EMBL/GenBank/DDBJ databases">
        <title>Draft Genome Sequence of a Novel Marine Bacterium Related to the Verrucomicrobia.</title>
        <authorList>
            <person name="Vosseberg J."/>
            <person name="Martijn J."/>
            <person name="Ettema T.J.G."/>
        </authorList>
    </citation>
    <scope>NUCLEOTIDE SEQUENCE [LARGE SCALE GENOMIC DNA]</scope>
    <source>
        <strain evidence="11">TARA_B100001123</strain>
    </source>
</reference>
<name>A0A2Z4ADS9_9BACT</name>
<accession>A0A2Z4ADS9</accession>
<dbReference type="GO" id="GO:0042840">
    <property type="term" value="P:D-glucuronate catabolic process"/>
    <property type="evidence" value="ECO:0007669"/>
    <property type="project" value="TreeGrafter"/>
</dbReference>
<keyword evidence="10 11" id="KW-0456">Lyase</keyword>
<evidence type="ECO:0000256" key="5">
    <source>
        <dbReference type="ARBA" id="ARBA00004892"/>
    </source>
</evidence>
<evidence type="ECO:0000256" key="9">
    <source>
        <dbReference type="ARBA" id="ARBA00023211"/>
    </source>
</evidence>
<dbReference type="PANTHER" id="PTHR30387:SF2">
    <property type="entry name" value="MANNONATE DEHYDRATASE"/>
    <property type="match status" value="1"/>
</dbReference>
<keyword evidence="9" id="KW-0464">Manganese</keyword>
<dbReference type="Proteomes" id="UP000247465">
    <property type="component" value="Chromosome"/>
</dbReference>
<evidence type="ECO:0000313" key="11">
    <source>
        <dbReference type="EMBL" id="AWT59026.1"/>
    </source>
</evidence>
<comment type="catalytic activity">
    <reaction evidence="1">
        <text>D-mannonate = 2-dehydro-3-deoxy-D-gluconate + H2O</text>
        <dbReference type="Rhea" id="RHEA:20097"/>
        <dbReference type="ChEBI" id="CHEBI:15377"/>
        <dbReference type="ChEBI" id="CHEBI:17767"/>
        <dbReference type="ChEBI" id="CHEBI:57990"/>
        <dbReference type="EC" id="4.2.1.8"/>
    </reaction>
</comment>
<comment type="similarity">
    <text evidence="6">Belongs to the mannonate dehydratase family.</text>
</comment>
<dbReference type="AlphaFoldDB" id="A0A2Z4ADS9"/>
<dbReference type="InterPro" id="IPR004628">
    <property type="entry name" value="Man_deHydtase"/>
</dbReference>
<keyword evidence="8" id="KW-0408">Iron</keyword>
<dbReference type="GO" id="GO:0030145">
    <property type="term" value="F:manganese ion binding"/>
    <property type="evidence" value="ECO:0007669"/>
    <property type="project" value="TreeGrafter"/>
</dbReference>
<evidence type="ECO:0000256" key="2">
    <source>
        <dbReference type="ARBA" id="ARBA00001936"/>
    </source>
</evidence>
<evidence type="ECO:0000256" key="4">
    <source>
        <dbReference type="ARBA" id="ARBA00002713"/>
    </source>
</evidence>
<comment type="pathway">
    <text evidence="5">Carbohydrate metabolism; pentose and glucuronate interconversion.</text>
</comment>
<evidence type="ECO:0000256" key="1">
    <source>
        <dbReference type="ARBA" id="ARBA00001794"/>
    </source>
</evidence>
<dbReference type="InterPro" id="IPR036237">
    <property type="entry name" value="Xyl_isomerase-like_sf"/>
</dbReference>
<gene>
    <name evidence="11" type="primary">uxuA_2</name>
    <name evidence="11" type="ORF">DF168_00199</name>
</gene>
<comment type="cofactor">
    <cofactor evidence="2">
        <name>Mn(2+)</name>
        <dbReference type="ChEBI" id="CHEBI:29035"/>
    </cofactor>
</comment>
<evidence type="ECO:0000256" key="8">
    <source>
        <dbReference type="ARBA" id="ARBA00023004"/>
    </source>
</evidence>
<evidence type="ECO:0000256" key="7">
    <source>
        <dbReference type="ARBA" id="ARBA00012927"/>
    </source>
</evidence>
<dbReference type="GO" id="GO:0008927">
    <property type="term" value="F:mannonate dehydratase activity"/>
    <property type="evidence" value="ECO:0007669"/>
    <property type="project" value="UniProtKB-EC"/>
</dbReference>
<comment type="function">
    <text evidence="4">Catalyzes the dehydration of D-mannonate.</text>
</comment>
<protein>
    <recommendedName>
        <fullName evidence="7">mannonate dehydratase</fullName>
        <ecNumber evidence="7">4.2.1.8</ecNumber>
    </recommendedName>
</protein>
<evidence type="ECO:0000256" key="3">
    <source>
        <dbReference type="ARBA" id="ARBA00001954"/>
    </source>
</evidence>
<evidence type="ECO:0000256" key="6">
    <source>
        <dbReference type="ARBA" id="ARBA00007389"/>
    </source>
</evidence>
<dbReference type="EMBL" id="CP029803">
    <property type="protein sequence ID" value="AWT59026.1"/>
    <property type="molecule type" value="Genomic_DNA"/>
</dbReference>
<dbReference type="SUPFAM" id="SSF51658">
    <property type="entry name" value="Xylose isomerase-like"/>
    <property type="match status" value="1"/>
</dbReference>
<evidence type="ECO:0000256" key="10">
    <source>
        <dbReference type="ARBA" id="ARBA00023239"/>
    </source>
</evidence>
<comment type="cofactor">
    <cofactor evidence="3">
        <name>Fe(2+)</name>
        <dbReference type="ChEBI" id="CHEBI:29033"/>
    </cofactor>
</comment>
<dbReference type="KEGG" id="mtar:DF168_00199"/>
<proteinExistence type="inferred from homology"/>
<dbReference type="Pfam" id="PF03786">
    <property type="entry name" value="UxuA"/>
    <property type="match status" value="2"/>
</dbReference>
<organism evidence="11 12">
    <name type="scientific">Candidatus Moanibacter tarae</name>
    <dbReference type="NCBI Taxonomy" id="2200854"/>
    <lineage>
        <taxon>Bacteria</taxon>
        <taxon>Pseudomonadati</taxon>
        <taxon>Verrucomicrobiota</taxon>
        <taxon>Opitutia</taxon>
        <taxon>Puniceicoccales</taxon>
        <taxon>Puniceicoccales incertae sedis</taxon>
        <taxon>Candidatus Moanibacter</taxon>
    </lineage>
</organism>